<evidence type="ECO:0000259" key="4">
    <source>
        <dbReference type="PROSITE" id="PS50995"/>
    </source>
</evidence>
<evidence type="ECO:0000256" key="2">
    <source>
        <dbReference type="ARBA" id="ARBA00023125"/>
    </source>
</evidence>
<name>A0A1I2ATD6_9ACTN</name>
<dbReference type="PROSITE" id="PS50995">
    <property type="entry name" value="HTH_MARR_2"/>
    <property type="match status" value="1"/>
</dbReference>
<dbReference type="GO" id="GO:0003677">
    <property type="term" value="F:DNA binding"/>
    <property type="evidence" value="ECO:0007669"/>
    <property type="project" value="UniProtKB-KW"/>
</dbReference>
<protein>
    <submittedName>
        <fullName evidence="5">DNA-binding transcriptional regulator, MarR family</fullName>
    </submittedName>
</protein>
<dbReference type="InterPro" id="IPR000835">
    <property type="entry name" value="HTH_MarR-typ"/>
</dbReference>
<keyword evidence="3" id="KW-0804">Transcription</keyword>
<evidence type="ECO:0000313" key="6">
    <source>
        <dbReference type="Proteomes" id="UP000181942"/>
    </source>
</evidence>
<dbReference type="InterPro" id="IPR023187">
    <property type="entry name" value="Tscrpt_reg_MarR-type_CS"/>
</dbReference>
<evidence type="ECO:0000256" key="3">
    <source>
        <dbReference type="ARBA" id="ARBA00023163"/>
    </source>
</evidence>
<evidence type="ECO:0000313" key="5">
    <source>
        <dbReference type="EMBL" id="SFE47254.1"/>
    </source>
</evidence>
<reference evidence="5 6" key="1">
    <citation type="submission" date="2016-10" db="EMBL/GenBank/DDBJ databases">
        <authorList>
            <person name="de Groot N.N."/>
        </authorList>
    </citation>
    <scope>NUCLEOTIDE SEQUENCE [LARGE SCALE GENOMIC DNA]</scope>
    <source>
        <strain evidence="5 6">OK461</strain>
    </source>
</reference>
<dbReference type="InterPro" id="IPR036388">
    <property type="entry name" value="WH-like_DNA-bd_sf"/>
</dbReference>
<keyword evidence="2 5" id="KW-0238">DNA-binding</keyword>
<dbReference type="AlphaFoldDB" id="A0A1I2ATD6"/>
<dbReference type="PANTHER" id="PTHR33164">
    <property type="entry name" value="TRANSCRIPTIONAL REGULATOR, MARR FAMILY"/>
    <property type="match status" value="1"/>
</dbReference>
<accession>A0A1I2ATD6</accession>
<dbReference type="EMBL" id="FONR01000001">
    <property type="protein sequence ID" value="SFE47254.1"/>
    <property type="molecule type" value="Genomic_DNA"/>
</dbReference>
<gene>
    <name evidence="5" type="ORF">SAMN02787118_101823</name>
</gene>
<feature type="domain" description="HTH marR-type" evidence="4">
    <location>
        <begin position="11"/>
        <end position="146"/>
    </location>
</feature>
<proteinExistence type="predicted"/>
<dbReference type="RefSeq" id="WP_075025894.1">
    <property type="nucleotide sequence ID" value="NZ_FONR01000001.1"/>
</dbReference>
<dbReference type="SUPFAM" id="SSF46785">
    <property type="entry name" value="Winged helix' DNA-binding domain"/>
    <property type="match status" value="1"/>
</dbReference>
<keyword evidence="1" id="KW-0805">Transcription regulation</keyword>
<dbReference type="InterPro" id="IPR036390">
    <property type="entry name" value="WH_DNA-bd_sf"/>
</dbReference>
<dbReference type="PROSITE" id="PS01117">
    <property type="entry name" value="HTH_MARR_1"/>
    <property type="match status" value="1"/>
</dbReference>
<dbReference type="OrthoDB" id="3830756at2"/>
<organism evidence="5 6">
    <name type="scientific">Streptomyces mirabilis</name>
    <dbReference type="NCBI Taxonomy" id="68239"/>
    <lineage>
        <taxon>Bacteria</taxon>
        <taxon>Bacillati</taxon>
        <taxon>Actinomycetota</taxon>
        <taxon>Actinomycetes</taxon>
        <taxon>Kitasatosporales</taxon>
        <taxon>Streptomycetaceae</taxon>
        <taxon>Streptomyces</taxon>
    </lineage>
</organism>
<sequence length="170" mass="18243">MPRSIRPPVSRDEAAHTLDAVSELLELLWGRGQESAPSGPVPPSQLRALIVIEQGGSMNLRSLGDALASRPSSVSRLCDRMEAVGLIRRVPSSTSRREVEVGLSPLGEQVLSELREHRAREVRAVLEQMSSADIARLTEGLEAFRVTALDQLEERSGGSGRAPGRATGTG</sequence>
<dbReference type="GO" id="GO:0006950">
    <property type="term" value="P:response to stress"/>
    <property type="evidence" value="ECO:0007669"/>
    <property type="project" value="TreeGrafter"/>
</dbReference>
<evidence type="ECO:0000256" key="1">
    <source>
        <dbReference type="ARBA" id="ARBA00023015"/>
    </source>
</evidence>
<dbReference type="Gene3D" id="1.10.10.10">
    <property type="entry name" value="Winged helix-like DNA-binding domain superfamily/Winged helix DNA-binding domain"/>
    <property type="match status" value="1"/>
</dbReference>
<dbReference type="PANTHER" id="PTHR33164:SF43">
    <property type="entry name" value="HTH-TYPE TRANSCRIPTIONAL REPRESSOR YETL"/>
    <property type="match status" value="1"/>
</dbReference>
<dbReference type="Proteomes" id="UP000181942">
    <property type="component" value="Unassembled WGS sequence"/>
</dbReference>
<dbReference type="SMART" id="SM00347">
    <property type="entry name" value="HTH_MARR"/>
    <property type="match status" value="1"/>
</dbReference>
<dbReference type="Pfam" id="PF01047">
    <property type="entry name" value="MarR"/>
    <property type="match status" value="1"/>
</dbReference>
<dbReference type="InterPro" id="IPR039422">
    <property type="entry name" value="MarR/SlyA-like"/>
</dbReference>
<dbReference type="GO" id="GO:0003700">
    <property type="term" value="F:DNA-binding transcription factor activity"/>
    <property type="evidence" value="ECO:0007669"/>
    <property type="project" value="InterPro"/>
</dbReference>